<feature type="chain" id="PRO_5011497009" evidence="1">
    <location>
        <begin position="23"/>
        <end position="187"/>
    </location>
</feature>
<evidence type="ECO:0000259" key="2">
    <source>
        <dbReference type="Pfam" id="PF13628"/>
    </source>
</evidence>
<proteinExistence type="predicted"/>
<feature type="signal peptide" evidence="1">
    <location>
        <begin position="1"/>
        <end position="22"/>
    </location>
</feature>
<dbReference type="EMBL" id="FNXY01000012">
    <property type="protein sequence ID" value="SEJ72004.1"/>
    <property type="molecule type" value="Genomic_DNA"/>
</dbReference>
<feature type="domain" description="DUF4142" evidence="2">
    <location>
        <begin position="47"/>
        <end position="182"/>
    </location>
</feature>
<evidence type="ECO:0000313" key="3">
    <source>
        <dbReference type="EMBL" id="SEJ72004.1"/>
    </source>
</evidence>
<dbReference type="Pfam" id="PF13628">
    <property type="entry name" value="DUF4142"/>
    <property type="match status" value="1"/>
</dbReference>
<evidence type="ECO:0000256" key="1">
    <source>
        <dbReference type="SAM" id="SignalP"/>
    </source>
</evidence>
<dbReference type="InterPro" id="IPR025419">
    <property type="entry name" value="DUF4142"/>
</dbReference>
<sequence length="187" mass="20640">MKKITLSALFLASIITFSSCNSSEKKDSTEVAEDANEAKFDDTKLEDDTEFAVGAADGGMFEVELGKLAEKNAVSREVKDFGAMMVKDHSKANDELKALASQKNITLPDSLSEDKQKKYNDLAEKKGTDFDKAYVSLMVDDHKMDIKEFEEASKDAKDAEVKAWAAGKLPALNHHLETVQSLKDKLK</sequence>
<dbReference type="AlphaFoldDB" id="A0A1H7B520"/>
<dbReference type="Gene3D" id="1.20.1260.10">
    <property type="match status" value="1"/>
</dbReference>
<dbReference type="OrthoDB" id="883203at2"/>
<dbReference type="PANTHER" id="PTHR38593">
    <property type="entry name" value="BLR2558 PROTEIN"/>
    <property type="match status" value="1"/>
</dbReference>
<keyword evidence="1" id="KW-0732">Signal</keyword>
<dbReference type="Proteomes" id="UP000199532">
    <property type="component" value="Unassembled WGS sequence"/>
</dbReference>
<gene>
    <name evidence="3" type="ORF">SAMN04487995_6105</name>
</gene>
<keyword evidence="4" id="KW-1185">Reference proteome</keyword>
<reference evidence="3 4" key="1">
    <citation type="submission" date="2016-10" db="EMBL/GenBank/DDBJ databases">
        <authorList>
            <person name="de Groot N.N."/>
        </authorList>
    </citation>
    <scope>NUCLEOTIDE SEQUENCE [LARGE SCALE GENOMIC DNA]</scope>
    <source>
        <strain evidence="3 4">DSM 19938</strain>
    </source>
</reference>
<dbReference type="RefSeq" id="WP_090342266.1">
    <property type="nucleotide sequence ID" value="NZ_FNXY01000012.1"/>
</dbReference>
<accession>A0A1H7B520</accession>
<dbReference type="PROSITE" id="PS51257">
    <property type="entry name" value="PROKAR_LIPOPROTEIN"/>
    <property type="match status" value="1"/>
</dbReference>
<name>A0A1H7B520_9BACT</name>
<organism evidence="3 4">
    <name type="scientific">Dyadobacter koreensis</name>
    <dbReference type="NCBI Taxonomy" id="408657"/>
    <lineage>
        <taxon>Bacteria</taxon>
        <taxon>Pseudomonadati</taxon>
        <taxon>Bacteroidota</taxon>
        <taxon>Cytophagia</taxon>
        <taxon>Cytophagales</taxon>
        <taxon>Spirosomataceae</taxon>
        <taxon>Dyadobacter</taxon>
    </lineage>
</organism>
<dbReference type="InterPro" id="IPR012347">
    <property type="entry name" value="Ferritin-like"/>
</dbReference>
<evidence type="ECO:0000313" key="4">
    <source>
        <dbReference type="Proteomes" id="UP000199532"/>
    </source>
</evidence>
<dbReference type="STRING" id="408657.SAMN04487995_6105"/>
<dbReference type="PANTHER" id="PTHR38593:SF1">
    <property type="entry name" value="BLR2558 PROTEIN"/>
    <property type="match status" value="1"/>
</dbReference>
<protein>
    <submittedName>
        <fullName evidence="3">Putative membrane protein</fullName>
    </submittedName>
</protein>